<accession>A0AAP0IUU9</accession>
<reference evidence="1 2" key="1">
    <citation type="submission" date="2024-01" db="EMBL/GenBank/DDBJ databases">
        <title>Genome assemblies of Stephania.</title>
        <authorList>
            <person name="Yang L."/>
        </authorList>
    </citation>
    <scope>NUCLEOTIDE SEQUENCE [LARGE SCALE GENOMIC DNA]</scope>
    <source>
        <strain evidence="1">YNDBR</strain>
        <tissue evidence="1">Leaf</tissue>
    </source>
</reference>
<dbReference type="AlphaFoldDB" id="A0AAP0IUU9"/>
<name>A0AAP0IUU9_9MAGN</name>
<comment type="caution">
    <text evidence="1">The sequence shown here is derived from an EMBL/GenBank/DDBJ whole genome shotgun (WGS) entry which is preliminary data.</text>
</comment>
<keyword evidence="2" id="KW-1185">Reference proteome</keyword>
<protein>
    <submittedName>
        <fullName evidence="1">Uncharacterized protein</fullName>
    </submittedName>
</protein>
<organism evidence="1 2">
    <name type="scientific">Stephania yunnanensis</name>
    <dbReference type="NCBI Taxonomy" id="152371"/>
    <lineage>
        <taxon>Eukaryota</taxon>
        <taxon>Viridiplantae</taxon>
        <taxon>Streptophyta</taxon>
        <taxon>Embryophyta</taxon>
        <taxon>Tracheophyta</taxon>
        <taxon>Spermatophyta</taxon>
        <taxon>Magnoliopsida</taxon>
        <taxon>Ranunculales</taxon>
        <taxon>Menispermaceae</taxon>
        <taxon>Menispermoideae</taxon>
        <taxon>Cissampelideae</taxon>
        <taxon>Stephania</taxon>
    </lineage>
</organism>
<dbReference type="EMBL" id="JBBNAF010000008">
    <property type="protein sequence ID" value="KAK9121590.1"/>
    <property type="molecule type" value="Genomic_DNA"/>
</dbReference>
<evidence type="ECO:0000313" key="1">
    <source>
        <dbReference type="EMBL" id="KAK9121590.1"/>
    </source>
</evidence>
<dbReference type="Proteomes" id="UP001420932">
    <property type="component" value="Unassembled WGS sequence"/>
</dbReference>
<proteinExistence type="predicted"/>
<gene>
    <name evidence="1" type="ORF">Syun_019207</name>
</gene>
<evidence type="ECO:0000313" key="2">
    <source>
        <dbReference type="Proteomes" id="UP001420932"/>
    </source>
</evidence>
<sequence length="136" mass="15544">MTLADEDPEVRLRHHAQCRILMIWLDWHHGAIMGVVVGATVPRTWRVEMAARGEGKACKPRPSRTMWEMRLLMQVTLNQLDEHGLVVVGVHEERVLLGSEVVDLKAIKGLKSGCWEVEMEWESVRRNVILGEKKSV</sequence>